<proteinExistence type="predicted"/>
<sequence>MKCGGVIQKSHGHIVVESYPTNARCEWILQVDPELTVEIRFMMLSLEYDHSCRYDFVEVRDGEDLNSRVIGRYCGNQRPPPIRSSGNFLHILFVSDGYKNFDGFFAIFQEASACSSSPCLHDGTCILDSAHSYRCACLAGYTGRRCENVVMCETPPVPAHGAAEGGHLHLGGRVTFRCDPGFSLQGPRSATCGLNGSWSTPPPLCVPRERTCGVPEKPAHGDHFLVYGPEDVAIAVQYLCYRPYVLRGASQRTCLPNSTWSGTAPTCVTALDPDAGLEKEAEKEKEKEREKEREKDKDADEDMNRVEGKDNERSKGSDGGKDTGKVTVAAGGKDTGKATTAAGGKDVNTAESAEKEKVTDKSPDPGTTKATGKLTDTGGAKDIDKSPDTGGITVTAAGKDTGTAVVRDKDTGRGVESTGTGRGSDPGGDKQTGQETEGDNQSISEAERTRCPSPPRLYNGYHTVVLGSGREPDRAEFFCNNSHALSGSAVRTCLLNGTWSGEQPLCIRACREPKVSELVRQRVLPPQVPYRKTPVHKFYSSQSLGSGWACPAPPWPPPPPSAGPRTGKWSGRHVSCSPVCGKLPGFESESLAQTRWPWHAAIYRRSPADPASKPDKMAALAGGLGKAKAGEEEGGEEEDGGAAWQLVCSGALVNQRSVVVAAHCVTQLGKLLPVAPGNIKVVMGKHYRSDDRETKNLQHLRVSSVLVHPNYDPLMLDSDLAVLKLLDKARIGERVLPVCLPLRQGGEVIAQQAYVVGWSILPDARGDGRGRHRNRAGGAHPAGRRGGLRAAVRPAGGAGQHHGQHALRQTAPPRPLKHLPRRHRGHRAAAPPPPSPPRVFGGAGGGGVVWRLLGVVSHGYEQHGCSPDLYTVYTRTANFKDWIEASMK</sequence>
<feature type="domain" description="CUB" evidence="17">
    <location>
        <begin position="3"/>
        <end position="111"/>
    </location>
</feature>
<evidence type="ECO:0000259" key="19">
    <source>
        <dbReference type="PROSITE" id="PS50240"/>
    </source>
</evidence>
<dbReference type="InterPro" id="IPR035914">
    <property type="entry name" value="Sperma_CUB_dom_sf"/>
</dbReference>
<reference evidence="21" key="1">
    <citation type="submission" date="2021-01" db="EMBL/GenBank/DDBJ databases">
        <title>A chromosome-scale assembly of European eel, Anguilla anguilla.</title>
        <authorList>
            <person name="Henkel C."/>
            <person name="Jong-Raadsen S.A."/>
            <person name="Dufour S."/>
            <person name="Weltzien F.-A."/>
            <person name="Palstra A.P."/>
            <person name="Pelster B."/>
            <person name="Spaink H.P."/>
            <person name="Van Den Thillart G.E."/>
            <person name="Jansen H."/>
            <person name="Zahm M."/>
            <person name="Klopp C."/>
            <person name="Cedric C."/>
            <person name="Louis A."/>
            <person name="Berthelot C."/>
            <person name="Parey E."/>
            <person name="Roest Crollius H."/>
            <person name="Montfort J."/>
            <person name="Robinson-Rechavi M."/>
            <person name="Bucao C."/>
            <person name="Bouchez O."/>
            <person name="Gislard M."/>
            <person name="Lluch J."/>
            <person name="Milhes M."/>
            <person name="Lampietro C."/>
            <person name="Lopez Roques C."/>
            <person name="Donnadieu C."/>
            <person name="Braasch I."/>
            <person name="Desvignes T."/>
            <person name="Postlethwait J."/>
            <person name="Bobe J."/>
            <person name="Guiguen Y."/>
            <person name="Dirks R."/>
        </authorList>
    </citation>
    <scope>NUCLEOTIDE SEQUENCE</scope>
    <source>
        <strain evidence="21">Tag_6206</strain>
        <tissue evidence="21">Liver</tissue>
    </source>
</reference>
<keyword evidence="8 14" id="KW-1015">Disulfide bond</keyword>
<dbReference type="SMART" id="SM00020">
    <property type="entry name" value="Tryp_SPc"/>
    <property type="match status" value="1"/>
</dbReference>
<feature type="domain" description="Sushi" evidence="20">
    <location>
        <begin position="210"/>
        <end position="269"/>
    </location>
</feature>
<evidence type="ECO:0000256" key="2">
    <source>
        <dbReference type="ARBA" id="ARBA00022525"/>
    </source>
</evidence>
<feature type="domain" description="Sushi" evidence="20">
    <location>
        <begin position="449"/>
        <end position="508"/>
    </location>
</feature>
<comment type="subcellular location">
    <subcellularLocation>
        <location evidence="1">Secreted</location>
    </subcellularLocation>
</comment>
<dbReference type="GO" id="GO:0005509">
    <property type="term" value="F:calcium ion binding"/>
    <property type="evidence" value="ECO:0007669"/>
    <property type="project" value="InterPro"/>
</dbReference>
<comment type="function">
    <text evidence="10">May play a role in regeneration of skeletal muscle.</text>
</comment>
<keyword evidence="3 14" id="KW-0245">EGF-like domain</keyword>
<feature type="compositionally biased region" description="Polar residues" evidence="16">
    <location>
        <begin position="431"/>
        <end position="444"/>
    </location>
</feature>
<dbReference type="SUPFAM" id="SSF57535">
    <property type="entry name" value="Complement control module/SCR domain"/>
    <property type="match status" value="3"/>
</dbReference>
<dbReference type="PROSITE" id="PS50026">
    <property type="entry name" value="EGF_3"/>
    <property type="match status" value="1"/>
</dbReference>
<feature type="disulfide bond" evidence="15">
    <location>
        <begin position="240"/>
        <end position="267"/>
    </location>
</feature>
<keyword evidence="2" id="KW-0964">Secreted</keyword>
<dbReference type="Pfam" id="PF00431">
    <property type="entry name" value="CUB"/>
    <property type="match status" value="1"/>
</dbReference>
<dbReference type="SMART" id="SM00032">
    <property type="entry name" value="CCP"/>
    <property type="match status" value="3"/>
</dbReference>
<dbReference type="Pfam" id="PF00008">
    <property type="entry name" value="EGF"/>
    <property type="match status" value="1"/>
</dbReference>
<dbReference type="SMART" id="SM00179">
    <property type="entry name" value="EGF_CA"/>
    <property type="match status" value="1"/>
</dbReference>
<dbReference type="FunFam" id="2.10.25.10:FF:000063">
    <property type="entry name" value="Slit guidance ligand 2"/>
    <property type="match status" value="1"/>
</dbReference>
<feature type="domain" description="EGF-like" evidence="18">
    <location>
        <begin position="110"/>
        <end position="147"/>
    </location>
</feature>
<dbReference type="InterPro" id="IPR035976">
    <property type="entry name" value="Sushi/SCR/CCP_sf"/>
</dbReference>
<evidence type="ECO:0000259" key="18">
    <source>
        <dbReference type="PROSITE" id="PS50026"/>
    </source>
</evidence>
<evidence type="ECO:0000256" key="8">
    <source>
        <dbReference type="ARBA" id="ARBA00023157"/>
    </source>
</evidence>
<evidence type="ECO:0000256" key="15">
    <source>
        <dbReference type="PROSITE-ProRule" id="PRU00302"/>
    </source>
</evidence>
<feature type="domain" description="Peptidase S1" evidence="19">
    <location>
        <begin position="578"/>
        <end position="888"/>
    </location>
</feature>
<evidence type="ECO:0000256" key="11">
    <source>
        <dbReference type="ARBA" id="ARBA00040464"/>
    </source>
</evidence>
<dbReference type="InterPro" id="IPR000742">
    <property type="entry name" value="EGF"/>
</dbReference>
<evidence type="ECO:0000256" key="16">
    <source>
        <dbReference type="SAM" id="MobiDB-lite"/>
    </source>
</evidence>
<dbReference type="CDD" id="cd00041">
    <property type="entry name" value="CUB"/>
    <property type="match status" value="1"/>
</dbReference>
<feature type="disulfide bond" evidence="15">
    <location>
        <begin position="479"/>
        <end position="506"/>
    </location>
</feature>
<dbReference type="CDD" id="cd00033">
    <property type="entry name" value="CCP"/>
    <property type="match status" value="3"/>
</dbReference>
<feature type="domain" description="Sushi" evidence="20">
    <location>
        <begin position="150"/>
        <end position="207"/>
    </location>
</feature>
<keyword evidence="9" id="KW-0325">Glycoprotein</keyword>
<evidence type="ECO:0000256" key="10">
    <source>
        <dbReference type="ARBA" id="ARBA00037622"/>
    </source>
</evidence>
<dbReference type="Gene3D" id="2.10.25.10">
    <property type="entry name" value="Laminin"/>
    <property type="match status" value="1"/>
</dbReference>
<feature type="region of interest" description="Disordered" evidence="16">
    <location>
        <begin position="765"/>
        <end position="841"/>
    </location>
</feature>
<dbReference type="SMART" id="SM00042">
    <property type="entry name" value="CUB"/>
    <property type="match status" value="1"/>
</dbReference>
<organism evidence="21 22">
    <name type="scientific">Anguilla anguilla</name>
    <name type="common">European freshwater eel</name>
    <name type="synonym">Muraena anguilla</name>
    <dbReference type="NCBI Taxonomy" id="7936"/>
    <lineage>
        <taxon>Eukaryota</taxon>
        <taxon>Metazoa</taxon>
        <taxon>Chordata</taxon>
        <taxon>Craniata</taxon>
        <taxon>Vertebrata</taxon>
        <taxon>Euteleostomi</taxon>
        <taxon>Actinopterygii</taxon>
        <taxon>Neopterygii</taxon>
        <taxon>Teleostei</taxon>
        <taxon>Anguilliformes</taxon>
        <taxon>Anguillidae</taxon>
        <taxon>Anguilla</taxon>
    </lineage>
</organism>
<comment type="caution">
    <text evidence="21">The sequence shown here is derived from an EMBL/GenBank/DDBJ whole genome shotgun (WGS) entry which is preliminary data.</text>
</comment>
<dbReference type="GO" id="GO:0004252">
    <property type="term" value="F:serine-type endopeptidase activity"/>
    <property type="evidence" value="ECO:0007669"/>
    <property type="project" value="InterPro"/>
</dbReference>
<dbReference type="PROSITE" id="PS01186">
    <property type="entry name" value="EGF_2"/>
    <property type="match status" value="1"/>
</dbReference>
<dbReference type="Gene3D" id="2.10.70.10">
    <property type="entry name" value="Complement Module, domain 1"/>
    <property type="match status" value="3"/>
</dbReference>
<dbReference type="InterPro" id="IPR009003">
    <property type="entry name" value="Peptidase_S1_PA"/>
</dbReference>
<evidence type="ECO:0000256" key="1">
    <source>
        <dbReference type="ARBA" id="ARBA00004613"/>
    </source>
</evidence>
<feature type="compositionally biased region" description="Basic and acidic residues" evidence="16">
    <location>
        <begin position="352"/>
        <end position="363"/>
    </location>
</feature>
<dbReference type="Proteomes" id="UP001044222">
    <property type="component" value="Chromosome 11"/>
</dbReference>
<dbReference type="PANTHER" id="PTHR24254">
    <property type="entry name" value="PROTHROMBIN"/>
    <property type="match status" value="1"/>
</dbReference>
<dbReference type="EMBL" id="JAFIRN010000011">
    <property type="protein sequence ID" value="KAG5839048.1"/>
    <property type="molecule type" value="Genomic_DNA"/>
</dbReference>
<dbReference type="GO" id="GO:0006508">
    <property type="term" value="P:proteolysis"/>
    <property type="evidence" value="ECO:0007669"/>
    <property type="project" value="InterPro"/>
</dbReference>
<comment type="caution">
    <text evidence="14">Lacks conserved residue(s) required for the propagation of feature annotation.</text>
</comment>
<dbReference type="FunFam" id="2.60.120.290:FF:000005">
    <property type="entry name" value="Procollagen C-endopeptidase enhancer 1"/>
    <property type="match status" value="1"/>
</dbReference>
<evidence type="ECO:0000256" key="12">
    <source>
        <dbReference type="ARBA" id="ARBA00041872"/>
    </source>
</evidence>
<dbReference type="InterPro" id="IPR001254">
    <property type="entry name" value="Trypsin_dom"/>
</dbReference>
<dbReference type="Pfam" id="PF00084">
    <property type="entry name" value="Sushi"/>
    <property type="match status" value="3"/>
</dbReference>
<dbReference type="SMART" id="SM00181">
    <property type="entry name" value="EGF"/>
    <property type="match status" value="1"/>
</dbReference>
<evidence type="ECO:0000259" key="17">
    <source>
        <dbReference type="PROSITE" id="PS01180"/>
    </source>
</evidence>
<dbReference type="InterPro" id="IPR000436">
    <property type="entry name" value="Sushi_SCR_CCP_dom"/>
</dbReference>
<dbReference type="InterPro" id="IPR043504">
    <property type="entry name" value="Peptidase_S1_PA_chymotrypsin"/>
</dbReference>
<evidence type="ECO:0000313" key="22">
    <source>
        <dbReference type="Proteomes" id="UP001044222"/>
    </source>
</evidence>
<keyword evidence="5 15" id="KW-0768">Sushi</keyword>
<dbReference type="PROSITE" id="PS00022">
    <property type="entry name" value="EGF_1"/>
    <property type="match status" value="1"/>
</dbReference>
<gene>
    <name evidence="21" type="ORF">ANANG_G00200800</name>
</gene>
<dbReference type="InterPro" id="IPR051659">
    <property type="entry name" value="Serine_Protease_S1-Domain"/>
</dbReference>
<dbReference type="Pfam" id="PF00089">
    <property type="entry name" value="Trypsin"/>
    <property type="match status" value="1"/>
</dbReference>
<name>A0A9D3M5F3_ANGAN</name>
<dbReference type="Gene3D" id="2.60.120.290">
    <property type="entry name" value="Spermadhesin, CUB domain"/>
    <property type="match status" value="1"/>
</dbReference>
<feature type="compositionally biased region" description="Basic residues" evidence="16">
    <location>
        <begin position="815"/>
        <end position="827"/>
    </location>
</feature>
<dbReference type="AlphaFoldDB" id="A0A9D3M5F3"/>
<feature type="disulfide bond" evidence="15">
    <location>
        <begin position="178"/>
        <end position="205"/>
    </location>
</feature>
<feature type="disulfide bond" evidence="14">
    <location>
        <begin position="137"/>
        <end position="146"/>
    </location>
</feature>
<protein>
    <recommendedName>
        <fullName evidence="11">Inactive serine protease PAMR1</fullName>
    </recommendedName>
    <alternativeName>
        <fullName evidence="13">Peptidase domain-containing protein associated with muscle regeneration 1</fullName>
    </alternativeName>
    <alternativeName>
        <fullName evidence="12">Regeneration-associated muscle protease homolog</fullName>
    </alternativeName>
</protein>
<evidence type="ECO:0000256" key="3">
    <source>
        <dbReference type="ARBA" id="ARBA00022536"/>
    </source>
</evidence>
<dbReference type="PROSITE" id="PS01180">
    <property type="entry name" value="CUB"/>
    <property type="match status" value="1"/>
</dbReference>
<feature type="region of interest" description="Disordered" evidence="16">
    <location>
        <begin position="271"/>
        <end position="457"/>
    </location>
</feature>
<dbReference type="SUPFAM" id="SSF50494">
    <property type="entry name" value="Trypsin-like serine proteases"/>
    <property type="match status" value="1"/>
</dbReference>
<evidence type="ECO:0000259" key="20">
    <source>
        <dbReference type="PROSITE" id="PS50923"/>
    </source>
</evidence>
<evidence type="ECO:0000313" key="21">
    <source>
        <dbReference type="EMBL" id="KAG5839048.1"/>
    </source>
</evidence>
<dbReference type="PROSITE" id="PS50240">
    <property type="entry name" value="TRYPSIN_DOM"/>
    <property type="match status" value="1"/>
</dbReference>
<dbReference type="InterPro" id="IPR001881">
    <property type="entry name" value="EGF-like_Ca-bd_dom"/>
</dbReference>
<accession>A0A9D3M5F3</accession>
<keyword evidence="22" id="KW-1185">Reference proteome</keyword>
<dbReference type="Gene3D" id="2.40.10.10">
    <property type="entry name" value="Trypsin-like serine proteases"/>
    <property type="match status" value="2"/>
</dbReference>
<feature type="compositionally biased region" description="Basic and acidic residues" evidence="16">
    <location>
        <begin position="276"/>
        <end position="324"/>
    </location>
</feature>
<evidence type="ECO:0000256" key="6">
    <source>
        <dbReference type="ARBA" id="ARBA00022729"/>
    </source>
</evidence>
<keyword evidence="6" id="KW-0732">Signal</keyword>
<dbReference type="GO" id="GO:0005576">
    <property type="term" value="C:extracellular region"/>
    <property type="evidence" value="ECO:0007669"/>
    <property type="project" value="UniProtKB-SubCell"/>
</dbReference>
<evidence type="ECO:0000256" key="13">
    <source>
        <dbReference type="ARBA" id="ARBA00042985"/>
    </source>
</evidence>
<dbReference type="PANTHER" id="PTHR24254:SF9">
    <property type="entry name" value="INACTIVE SERINE PROTEASE PAMR1"/>
    <property type="match status" value="1"/>
</dbReference>
<evidence type="ECO:0000256" key="14">
    <source>
        <dbReference type="PROSITE-ProRule" id="PRU00076"/>
    </source>
</evidence>
<dbReference type="InterPro" id="IPR000859">
    <property type="entry name" value="CUB_dom"/>
</dbReference>
<dbReference type="CDD" id="cd00054">
    <property type="entry name" value="EGF_CA"/>
    <property type="match status" value="1"/>
</dbReference>
<keyword evidence="7" id="KW-0677">Repeat</keyword>
<dbReference type="SUPFAM" id="SSF57196">
    <property type="entry name" value="EGF/Laminin"/>
    <property type="match status" value="1"/>
</dbReference>
<evidence type="ECO:0000256" key="9">
    <source>
        <dbReference type="ARBA" id="ARBA00023180"/>
    </source>
</evidence>
<evidence type="ECO:0000256" key="7">
    <source>
        <dbReference type="ARBA" id="ARBA00022737"/>
    </source>
</evidence>
<dbReference type="PROSITE" id="PS50923">
    <property type="entry name" value="SUSHI"/>
    <property type="match status" value="3"/>
</dbReference>
<evidence type="ECO:0000256" key="5">
    <source>
        <dbReference type="ARBA" id="ARBA00022659"/>
    </source>
</evidence>
<dbReference type="SUPFAM" id="SSF49854">
    <property type="entry name" value="Spermadhesin, CUB domain"/>
    <property type="match status" value="1"/>
</dbReference>
<keyword evidence="4" id="KW-0721">Serine protease homolog</keyword>
<evidence type="ECO:0000256" key="4">
    <source>
        <dbReference type="ARBA" id="ARBA00022542"/>
    </source>
</evidence>